<dbReference type="InterPro" id="IPR029068">
    <property type="entry name" value="Glyas_Bleomycin-R_OHBP_Dase"/>
</dbReference>
<dbReference type="SUPFAM" id="SSF54593">
    <property type="entry name" value="Glyoxalase/Bleomycin resistance protein/Dihydroxybiphenyl dioxygenase"/>
    <property type="match status" value="1"/>
</dbReference>
<sequence length="63" mass="7170">MGRWRRPARLVEDVDALHAEFAAALEPGAWSGPWAKPGDTPWGTREFHLRDPGGNVLQFYRPR</sequence>
<reference evidence="1" key="2">
    <citation type="submission" date="2021-03" db="EMBL/GenBank/DDBJ databases">
        <authorList>
            <person name="Cao W."/>
        </authorList>
    </citation>
    <scope>NUCLEOTIDE SEQUENCE</scope>
    <source>
        <strain evidence="1">110414</strain>
    </source>
</reference>
<dbReference type="EMBL" id="JAGKTC010000001">
    <property type="protein sequence ID" value="MBP3983785.1"/>
    <property type="molecule type" value="Genomic_DNA"/>
</dbReference>
<evidence type="ECO:0000313" key="2">
    <source>
        <dbReference type="Proteomes" id="UP000673447"/>
    </source>
</evidence>
<name>A0A940X352_9GAMM</name>
<organism evidence="1 2">
    <name type="scientific">Pseudoxanthomonas helianthi</name>
    <dbReference type="NCBI Taxonomy" id="1453541"/>
    <lineage>
        <taxon>Bacteria</taxon>
        <taxon>Pseudomonadati</taxon>
        <taxon>Pseudomonadota</taxon>
        <taxon>Gammaproteobacteria</taxon>
        <taxon>Lysobacterales</taxon>
        <taxon>Lysobacteraceae</taxon>
        <taxon>Pseudoxanthomonas</taxon>
    </lineage>
</organism>
<protein>
    <recommendedName>
        <fullName evidence="3">VOC domain-containing protein</fullName>
    </recommendedName>
</protein>
<proteinExistence type="predicted"/>
<accession>A0A940X352</accession>
<dbReference type="Proteomes" id="UP000673447">
    <property type="component" value="Unassembled WGS sequence"/>
</dbReference>
<reference evidence="1" key="1">
    <citation type="journal article" date="2016" name="Int. J. Syst. Evol. Microbiol.">
        <title>Pseudoxanthomonas helianthi sp. nov., isolated from roots of Jerusalem artichoke (Helianthus tuberosus).</title>
        <authorList>
            <person name="Kittiwongwattana C."/>
            <person name="Thawai C."/>
        </authorList>
    </citation>
    <scope>NUCLEOTIDE SEQUENCE</scope>
    <source>
        <strain evidence="1">110414</strain>
    </source>
</reference>
<evidence type="ECO:0000313" key="1">
    <source>
        <dbReference type="EMBL" id="MBP3983785.1"/>
    </source>
</evidence>
<dbReference type="RefSeq" id="WP_210535612.1">
    <property type="nucleotide sequence ID" value="NZ_JAGKTC010000001.1"/>
</dbReference>
<dbReference type="Gene3D" id="3.10.180.10">
    <property type="entry name" value="2,3-Dihydroxybiphenyl 1,2-Dioxygenase, domain 1"/>
    <property type="match status" value="1"/>
</dbReference>
<dbReference type="AlphaFoldDB" id="A0A940X352"/>
<evidence type="ECO:0008006" key="3">
    <source>
        <dbReference type="Google" id="ProtNLM"/>
    </source>
</evidence>
<keyword evidence="2" id="KW-1185">Reference proteome</keyword>
<comment type="caution">
    <text evidence="1">The sequence shown here is derived from an EMBL/GenBank/DDBJ whole genome shotgun (WGS) entry which is preliminary data.</text>
</comment>
<gene>
    <name evidence="1" type="ORF">J5837_05030</name>
</gene>